<dbReference type="Proteomes" id="UP000007875">
    <property type="component" value="Unassembled WGS sequence"/>
</dbReference>
<dbReference type="AlphaFoldDB" id="H2ZM71"/>
<evidence type="ECO:0000313" key="17">
    <source>
        <dbReference type="Proteomes" id="UP000007875"/>
    </source>
</evidence>
<dbReference type="GeneTree" id="ENSGT00940000155389"/>
<dbReference type="Pfam" id="PF13513">
    <property type="entry name" value="HEAT_EZ"/>
    <property type="match status" value="1"/>
</dbReference>
<reference evidence="16" key="2">
    <citation type="submission" date="2025-08" db="UniProtKB">
        <authorList>
            <consortium name="Ensembl"/>
        </authorList>
    </citation>
    <scope>IDENTIFICATION</scope>
</reference>
<protein>
    <recommendedName>
        <fullName evidence="9">Transportin-1</fullName>
    </recommendedName>
    <alternativeName>
        <fullName evidence="10">Importin beta-2</fullName>
    </alternativeName>
    <alternativeName>
        <fullName evidence="11">Karyopherin beta-2</fullName>
    </alternativeName>
</protein>
<evidence type="ECO:0000256" key="3">
    <source>
        <dbReference type="ARBA" id="ARBA00022448"/>
    </source>
</evidence>
<dbReference type="GO" id="GO:0031267">
    <property type="term" value="F:small GTPase binding"/>
    <property type="evidence" value="ECO:0007669"/>
    <property type="project" value="InterPro"/>
</dbReference>
<keyword evidence="6" id="KW-0653">Protein transport</keyword>
<evidence type="ECO:0000256" key="12">
    <source>
        <dbReference type="SAM" id="MobiDB-lite"/>
    </source>
</evidence>
<feature type="compositionally biased region" description="Acidic residues" evidence="12">
    <location>
        <begin position="321"/>
        <end position="331"/>
    </location>
</feature>
<comment type="similarity">
    <text evidence="8">Belongs to the importin beta family. Importin beta-2 subfamily.</text>
</comment>
<dbReference type="PANTHER" id="PTHR10527">
    <property type="entry name" value="IMPORTIN BETA"/>
    <property type="match status" value="1"/>
</dbReference>
<dbReference type="Gene3D" id="1.25.10.10">
    <property type="entry name" value="Leucine-rich Repeat Variant"/>
    <property type="match status" value="1"/>
</dbReference>
<organism evidence="16 17">
    <name type="scientific">Ciona savignyi</name>
    <name type="common">Pacific transparent sea squirt</name>
    <dbReference type="NCBI Taxonomy" id="51511"/>
    <lineage>
        <taxon>Eukaryota</taxon>
        <taxon>Metazoa</taxon>
        <taxon>Chordata</taxon>
        <taxon>Tunicata</taxon>
        <taxon>Ascidiacea</taxon>
        <taxon>Phlebobranchia</taxon>
        <taxon>Cionidae</taxon>
        <taxon>Ciona</taxon>
    </lineage>
</organism>
<dbReference type="FunFam" id="1.25.10.10:FF:000028">
    <property type="entry name" value="Transportin-1 isoform 1"/>
    <property type="match status" value="1"/>
</dbReference>
<evidence type="ECO:0000256" key="10">
    <source>
        <dbReference type="ARBA" id="ARBA00076938"/>
    </source>
</evidence>
<dbReference type="GO" id="GO:0005737">
    <property type="term" value="C:cytoplasm"/>
    <property type="evidence" value="ECO:0007669"/>
    <property type="project" value="UniProtKB-SubCell"/>
</dbReference>
<dbReference type="SUPFAM" id="SSF48371">
    <property type="entry name" value="ARM repeat"/>
    <property type="match status" value="1"/>
</dbReference>
<keyword evidence="4" id="KW-0963">Cytoplasm</keyword>
<feature type="domain" description="IPO4/5-like TPR repeats" evidence="15">
    <location>
        <begin position="87"/>
        <end position="230"/>
    </location>
</feature>
<dbReference type="InterPro" id="IPR001494">
    <property type="entry name" value="Importin-beta_N"/>
</dbReference>
<keyword evidence="7" id="KW-0539">Nucleus</keyword>
<dbReference type="InterPro" id="IPR016024">
    <property type="entry name" value="ARM-type_fold"/>
</dbReference>
<dbReference type="GO" id="GO:0006606">
    <property type="term" value="P:protein import into nucleus"/>
    <property type="evidence" value="ECO:0007669"/>
    <property type="project" value="InterPro"/>
</dbReference>
<feature type="region of interest" description="Disordered" evidence="12">
    <location>
        <begin position="312"/>
        <end position="331"/>
    </location>
</feature>
<evidence type="ECO:0000256" key="5">
    <source>
        <dbReference type="ARBA" id="ARBA00022737"/>
    </source>
</evidence>
<feature type="domain" description="Importin N-terminal" evidence="13">
    <location>
        <begin position="32"/>
        <end position="71"/>
    </location>
</feature>
<dbReference type="InterPro" id="IPR011989">
    <property type="entry name" value="ARM-like"/>
</dbReference>
<evidence type="ECO:0000256" key="8">
    <source>
        <dbReference type="ARBA" id="ARBA00038423"/>
    </source>
</evidence>
<dbReference type="GO" id="GO:0031981">
    <property type="term" value="C:nuclear lumen"/>
    <property type="evidence" value="ECO:0007669"/>
    <property type="project" value="UniProtKB-ARBA"/>
</dbReference>
<sequence length="859" mass="97028">MTWQPDSSGLEQIIQLLKESQSPDTEIQRMVQQPTRSLAGLILKNNVRAHYTNFPQTVAEFIKQECLKAVGDSSALIRATVGILITTIASKGDLTSWQELLPSLCQLLDSENYNTCEGSFGALQKVCEDCSEQLESPQLQKSLEVMIPKFLQFFNHSSPKIRSHAISCVNQFIISRTQALMNHVDDFIQGLFTLANDENVEVRKNVCRALVMLQEVRMDKLKPHMSNIIEYMLLRTQDNDETVALEACEFWLTLAEQTADCKEILPPFLPRLIPILINGMKYSEVDVILLKGDIEEDEMIPDKEEDIRPRFHKSKVHSMQNDEDEDDGMDDDDSLSDWNLRKCSAAGLDILANVFHDELLPNVLEKLNELLFHQDWVSRESGILVLGAIAEGCMNGMLPHLPKLVPFLTETLNDKKALVRSITCWTLSRYAHWIVTQSQQNGHDAYLKPLMNELLKRILDSNKRVQEAACSAFATLEEEACTELVPYLHFILQTLVYAFNKYQHKNLLILYDAIGTLADSVGNHMNKQEYIQMIMPPLIEKWNSLRDEDKDLFPLLECLSSVATALQTGFLPYCEPVFRRCVGLVQNTLAQNLSYMQNQEKFDPPDKDFMIVALDLLSGLAEGLGSGIEQLVQSSNILPLMYECMQDQMAEVRQSSFALLGDLTKACFQHVKQCIGQFMPILAQNLNPELISVCNNATWAIGEISIQLGAEMQPFISIILGPLISIINQQGTPKTLLENTAITIGRLGFVCPNEVAPAMAQFTRPWCTSLRNIRDNEEKDSAFRGICAMIGVNPGGIVPDFIFFCDAIASWVQPKPDLKEMFYKILHGFKDQVGEETWGRFSEQFPQPLKERLLANYGV</sequence>
<evidence type="ECO:0000256" key="9">
    <source>
        <dbReference type="ARBA" id="ARBA00067327"/>
    </source>
</evidence>
<keyword evidence="3" id="KW-0813">Transport</keyword>
<dbReference type="InterPro" id="IPR057672">
    <property type="entry name" value="TPR_IPO4/5"/>
</dbReference>
<dbReference type="InterPro" id="IPR040122">
    <property type="entry name" value="Importin_beta"/>
</dbReference>
<keyword evidence="5" id="KW-0677">Repeat</keyword>
<proteinExistence type="inferred from homology"/>
<dbReference type="InterPro" id="IPR058584">
    <property type="entry name" value="IMB1_TNPO1-like_TPR"/>
</dbReference>
<evidence type="ECO:0000256" key="6">
    <source>
        <dbReference type="ARBA" id="ARBA00022927"/>
    </source>
</evidence>
<reference evidence="16" key="3">
    <citation type="submission" date="2025-09" db="UniProtKB">
        <authorList>
            <consortium name="Ensembl"/>
        </authorList>
    </citation>
    <scope>IDENTIFICATION</scope>
</reference>
<accession>H2ZM71</accession>
<evidence type="ECO:0000259" key="13">
    <source>
        <dbReference type="Pfam" id="PF03810"/>
    </source>
</evidence>
<dbReference type="Pfam" id="PF25780">
    <property type="entry name" value="TPR_IPO5"/>
    <property type="match status" value="1"/>
</dbReference>
<dbReference type="Pfam" id="PF03810">
    <property type="entry name" value="IBN_N"/>
    <property type="match status" value="1"/>
</dbReference>
<evidence type="ECO:0000259" key="14">
    <source>
        <dbReference type="Pfam" id="PF25574"/>
    </source>
</evidence>
<name>H2ZM71_CIOSA</name>
<evidence type="ECO:0000256" key="4">
    <source>
        <dbReference type="ARBA" id="ARBA00022490"/>
    </source>
</evidence>
<evidence type="ECO:0000256" key="7">
    <source>
        <dbReference type="ARBA" id="ARBA00023242"/>
    </source>
</evidence>
<evidence type="ECO:0000256" key="1">
    <source>
        <dbReference type="ARBA" id="ARBA00004123"/>
    </source>
</evidence>
<evidence type="ECO:0000313" key="16">
    <source>
        <dbReference type="Ensembl" id="ENSCSAVP00000018687.1"/>
    </source>
</evidence>
<comment type="subcellular location">
    <subcellularLocation>
        <location evidence="2">Cytoplasm</location>
    </subcellularLocation>
    <subcellularLocation>
        <location evidence="1">Nucleus</location>
    </subcellularLocation>
</comment>
<keyword evidence="17" id="KW-1185">Reference proteome</keyword>
<feature type="domain" description="Importin subunit beta-1/Transportin-1-like TPR repeats" evidence="14">
    <location>
        <begin position="450"/>
        <end position="592"/>
    </location>
</feature>
<evidence type="ECO:0000256" key="2">
    <source>
        <dbReference type="ARBA" id="ARBA00004496"/>
    </source>
</evidence>
<evidence type="ECO:0000256" key="11">
    <source>
        <dbReference type="ARBA" id="ARBA00080641"/>
    </source>
</evidence>
<dbReference type="Pfam" id="PF25574">
    <property type="entry name" value="TPR_IMB1"/>
    <property type="match status" value="1"/>
</dbReference>
<reference evidence="17" key="1">
    <citation type="submission" date="2003-08" db="EMBL/GenBank/DDBJ databases">
        <authorList>
            <person name="Birren B."/>
            <person name="Nusbaum C."/>
            <person name="Abebe A."/>
            <person name="Abouelleil A."/>
            <person name="Adekoya E."/>
            <person name="Ait-zahra M."/>
            <person name="Allen N."/>
            <person name="Allen T."/>
            <person name="An P."/>
            <person name="Anderson M."/>
            <person name="Anderson S."/>
            <person name="Arachchi H."/>
            <person name="Armbruster J."/>
            <person name="Bachantsang P."/>
            <person name="Baldwin J."/>
            <person name="Barry A."/>
            <person name="Bayul T."/>
            <person name="Blitshsteyn B."/>
            <person name="Bloom T."/>
            <person name="Blye J."/>
            <person name="Boguslavskiy L."/>
            <person name="Borowsky M."/>
            <person name="Boukhgalter B."/>
            <person name="Brunache A."/>
            <person name="Butler J."/>
            <person name="Calixte N."/>
            <person name="Calvo S."/>
            <person name="Camarata J."/>
            <person name="Campo K."/>
            <person name="Chang J."/>
            <person name="Cheshatsang Y."/>
            <person name="Citroen M."/>
            <person name="Collymore A."/>
            <person name="Considine T."/>
            <person name="Cook A."/>
            <person name="Cooke P."/>
            <person name="Corum B."/>
            <person name="Cuomo C."/>
            <person name="David R."/>
            <person name="Dawoe T."/>
            <person name="Degray S."/>
            <person name="Dodge S."/>
            <person name="Dooley K."/>
            <person name="Dorje P."/>
            <person name="Dorjee K."/>
            <person name="Dorris L."/>
            <person name="Duffey N."/>
            <person name="Dupes A."/>
            <person name="Elkins T."/>
            <person name="Engels R."/>
            <person name="Erickson J."/>
            <person name="Farina A."/>
            <person name="Faro S."/>
            <person name="Ferreira P."/>
            <person name="Fischer H."/>
            <person name="Fitzgerald M."/>
            <person name="Foley K."/>
            <person name="Gage D."/>
            <person name="Galagan J."/>
            <person name="Gearin G."/>
            <person name="Gnerre S."/>
            <person name="Gnirke A."/>
            <person name="Goyette A."/>
            <person name="Graham J."/>
            <person name="Grandbois E."/>
            <person name="Gyaltsen K."/>
            <person name="Hafez N."/>
            <person name="Hagopian D."/>
            <person name="Hagos B."/>
            <person name="Hall J."/>
            <person name="Hatcher B."/>
            <person name="Heller A."/>
            <person name="Higgins H."/>
            <person name="Honan T."/>
            <person name="Horn A."/>
            <person name="Houde N."/>
            <person name="Hughes L."/>
            <person name="Hulme W."/>
            <person name="Husby E."/>
            <person name="Iliev I."/>
            <person name="Jaffe D."/>
            <person name="Jones C."/>
            <person name="Kamal M."/>
            <person name="Kamat A."/>
            <person name="Kamvysselis M."/>
            <person name="Karlsson E."/>
            <person name="Kells C."/>
            <person name="Kieu A."/>
            <person name="Kisner P."/>
            <person name="Kodira C."/>
            <person name="Kulbokas E."/>
            <person name="Labutti K."/>
            <person name="Lama D."/>
            <person name="Landers T."/>
            <person name="Leger J."/>
            <person name="Levine S."/>
            <person name="Lewis D."/>
            <person name="Lewis T."/>
            <person name="Lindblad-toh K."/>
            <person name="Liu X."/>
            <person name="Lokyitsang T."/>
            <person name="Lokyitsang Y."/>
            <person name="Lucien O."/>
            <person name="Lui A."/>
            <person name="Ma L.J."/>
            <person name="Mabbitt R."/>
            <person name="Macdonald J."/>
            <person name="Maclean C."/>
            <person name="Major J."/>
            <person name="Manning J."/>
            <person name="Marabella R."/>
            <person name="Maru K."/>
            <person name="Matthews C."/>
            <person name="Mauceli E."/>
            <person name="Mccarthy M."/>
            <person name="Mcdonough S."/>
            <person name="Mcghee T."/>
            <person name="Meldrim J."/>
            <person name="Meneus L."/>
            <person name="Mesirov J."/>
            <person name="Mihalev A."/>
            <person name="Mihova T."/>
            <person name="Mikkelsen T."/>
            <person name="Mlenga V."/>
            <person name="Moru K."/>
            <person name="Mozes J."/>
            <person name="Mulrain L."/>
            <person name="Munson G."/>
            <person name="Naylor J."/>
            <person name="Newes C."/>
            <person name="Nguyen C."/>
            <person name="Nguyen N."/>
            <person name="Nguyen T."/>
            <person name="Nicol R."/>
            <person name="Nielsen C."/>
            <person name="Nizzari M."/>
            <person name="Norbu C."/>
            <person name="Norbu N."/>
            <person name="O'donnell P."/>
            <person name="Okoawo O."/>
            <person name="O'leary S."/>
            <person name="Omotosho B."/>
            <person name="O'neill K."/>
            <person name="Osman S."/>
            <person name="Parker S."/>
            <person name="Perrin D."/>
            <person name="Phunkhang P."/>
            <person name="Piqani B."/>
            <person name="Purcell S."/>
            <person name="Rachupka T."/>
            <person name="Ramasamy U."/>
            <person name="Rameau R."/>
            <person name="Ray V."/>
            <person name="Raymond C."/>
            <person name="Retta R."/>
            <person name="Richardson S."/>
            <person name="Rise C."/>
            <person name="Rodriguez J."/>
            <person name="Rogers J."/>
            <person name="Rogov P."/>
            <person name="Rutman M."/>
            <person name="Schupbach R."/>
            <person name="Seaman C."/>
            <person name="Settipalli S."/>
            <person name="Sharpe T."/>
            <person name="Sheridan J."/>
            <person name="Sherpa N."/>
            <person name="Shi J."/>
            <person name="Smirnov S."/>
            <person name="Smith C."/>
            <person name="Sougnez C."/>
            <person name="Spencer B."/>
            <person name="Stalker J."/>
            <person name="Stange-thomann N."/>
            <person name="Stavropoulos S."/>
            <person name="Stetson K."/>
            <person name="Stone C."/>
            <person name="Stone S."/>
            <person name="Stubbs M."/>
            <person name="Talamas J."/>
            <person name="Tchuinga P."/>
            <person name="Tenzing P."/>
            <person name="Tesfaye S."/>
            <person name="Theodore J."/>
            <person name="Thoulutsang Y."/>
            <person name="Topham K."/>
            <person name="Towey S."/>
            <person name="Tsamla T."/>
            <person name="Tsomo N."/>
            <person name="Vallee D."/>
            <person name="Vassiliev H."/>
            <person name="Venkataraman V."/>
            <person name="Vinson J."/>
            <person name="Vo A."/>
            <person name="Wade C."/>
            <person name="Wang S."/>
            <person name="Wangchuk T."/>
            <person name="Wangdi T."/>
            <person name="Whittaker C."/>
            <person name="Wilkinson J."/>
            <person name="Wu Y."/>
            <person name="Wyman D."/>
            <person name="Yadav S."/>
            <person name="Yang S."/>
            <person name="Yang X."/>
            <person name="Yeager S."/>
            <person name="Yee E."/>
            <person name="Young G."/>
            <person name="Zainoun J."/>
            <person name="Zembeck L."/>
            <person name="Zimmer A."/>
            <person name="Zody M."/>
            <person name="Lander E."/>
        </authorList>
    </citation>
    <scope>NUCLEOTIDE SEQUENCE [LARGE SCALE GENOMIC DNA]</scope>
</reference>
<evidence type="ECO:0000259" key="15">
    <source>
        <dbReference type="Pfam" id="PF25780"/>
    </source>
</evidence>
<dbReference type="Ensembl" id="ENSCSAVT00000018892.1">
    <property type="protein sequence ID" value="ENSCSAVP00000018687.1"/>
    <property type="gene ID" value="ENSCSAVG00000010981.1"/>
</dbReference>